<sequence length="197" mass="20847">MLDGIHPPRLLFARTKTETGEFPRFSGIPNRNRLSFRKRASSFLSNNSLGTPPSKSLNLRSRNFSDGMERTILGKPPTNRLLLRSNSKRSFGDQSAEPVGVNVEEGEVSEEADLIREVPGDVAVVEVDSGDYPGGGVGGGWCAEDTAVRADVGAGPIGGEIERVGEDGELPRLEGDVGLPETGVLEGKGGGGRLDFG</sequence>
<proteinExistence type="predicted"/>
<keyword evidence="3" id="KW-1185">Reference proteome</keyword>
<evidence type="ECO:0000313" key="3">
    <source>
        <dbReference type="Proteomes" id="UP000325081"/>
    </source>
</evidence>
<feature type="compositionally biased region" description="Gly residues" evidence="1">
    <location>
        <begin position="186"/>
        <end position="197"/>
    </location>
</feature>
<dbReference type="Proteomes" id="UP000325081">
    <property type="component" value="Unassembled WGS sequence"/>
</dbReference>
<evidence type="ECO:0000256" key="1">
    <source>
        <dbReference type="SAM" id="MobiDB-lite"/>
    </source>
</evidence>
<feature type="region of interest" description="Disordered" evidence="1">
    <location>
        <begin position="153"/>
        <end position="197"/>
    </location>
</feature>
<feature type="compositionally biased region" description="Basic and acidic residues" evidence="1">
    <location>
        <begin position="160"/>
        <end position="175"/>
    </location>
</feature>
<organism evidence="2 3">
    <name type="scientific">Striga asiatica</name>
    <name type="common">Asiatic witchweed</name>
    <name type="synonym">Buchnera asiatica</name>
    <dbReference type="NCBI Taxonomy" id="4170"/>
    <lineage>
        <taxon>Eukaryota</taxon>
        <taxon>Viridiplantae</taxon>
        <taxon>Streptophyta</taxon>
        <taxon>Embryophyta</taxon>
        <taxon>Tracheophyta</taxon>
        <taxon>Spermatophyta</taxon>
        <taxon>Magnoliopsida</taxon>
        <taxon>eudicotyledons</taxon>
        <taxon>Gunneridae</taxon>
        <taxon>Pentapetalae</taxon>
        <taxon>asterids</taxon>
        <taxon>lamiids</taxon>
        <taxon>Lamiales</taxon>
        <taxon>Orobanchaceae</taxon>
        <taxon>Buchnereae</taxon>
        <taxon>Striga</taxon>
    </lineage>
</organism>
<accession>A0A5A7PTE0</accession>
<evidence type="ECO:0000313" key="2">
    <source>
        <dbReference type="EMBL" id="GER36123.1"/>
    </source>
</evidence>
<dbReference type="AlphaFoldDB" id="A0A5A7PTE0"/>
<keyword evidence="2" id="KW-0675">Receptor</keyword>
<dbReference type="EMBL" id="BKCP01005072">
    <property type="protein sequence ID" value="GER36123.1"/>
    <property type="molecule type" value="Genomic_DNA"/>
</dbReference>
<name>A0A5A7PTE0_STRAF</name>
<gene>
    <name evidence="2" type="ORF">STAS_12439</name>
</gene>
<comment type="caution">
    <text evidence="2">The sequence shown here is derived from an EMBL/GenBank/DDBJ whole genome shotgun (WGS) entry which is preliminary data.</text>
</comment>
<protein>
    <submittedName>
        <fullName evidence="2">Receptor like protein 1</fullName>
    </submittedName>
</protein>
<dbReference type="OrthoDB" id="1504534at2759"/>
<reference evidence="3" key="1">
    <citation type="journal article" date="2019" name="Curr. Biol.">
        <title>Genome Sequence of Striga asiatica Provides Insight into the Evolution of Plant Parasitism.</title>
        <authorList>
            <person name="Yoshida S."/>
            <person name="Kim S."/>
            <person name="Wafula E.K."/>
            <person name="Tanskanen J."/>
            <person name="Kim Y.M."/>
            <person name="Honaas L."/>
            <person name="Yang Z."/>
            <person name="Spallek T."/>
            <person name="Conn C.E."/>
            <person name="Ichihashi Y."/>
            <person name="Cheong K."/>
            <person name="Cui S."/>
            <person name="Der J.P."/>
            <person name="Gundlach H."/>
            <person name="Jiao Y."/>
            <person name="Hori C."/>
            <person name="Ishida J.K."/>
            <person name="Kasahara H."/>
            <person name="Kiba T."/>
            <person name="Kim M.S."/>
            <person name="Koo N."/>
            <person name="Laohavisit A."/>
            <person name="Lee Y.H."/>
            <person name="Lumba S."/>
            <person name="McCourt P."/>
            <person name="Mortimer J.C."/>
            <person name="Mutuku J.M."/>
            <person name="Nomura T."/>
            <person name="Sasaki-Sekimoto Y."/>
            <person name="Seto Y."/>
            <person name="Wang Y."/>
            <person name="Wakatake T."/>
            <person name="Sakakibara H."/>
            <person name="Demura T."/>
            <person name="Yamaguchi S."/>
            <person name="Yoneyama K."/>
            <person name="Manabe R.I."/>
            <person name="Nelson D.C."/>
            <person name="Schulman A.H."/>
            <person name="Timko M.P."/>
            <person name="dePamphilis C.W."/>
            <person name="Choi D."/>
            <person name="Shirasu K."/>
        </authorList>
    </citation>
    <scope>NUCLEOTIDE SEQUENCE [LARGE SCALE GENOMIC DNA]</scope>
    <source>
        <strain evidence="3">cv. UVA1</strain>
    </source>
</reference>